<dbReference type="STRING" id="322104.A3LUC0"/>
<dbReference type="Gene3D" id="2.30.30.380">
    <property type="entry name" value="Zn-finger domain of Sec23/24"/>
    <property type="match status" value="1"/>
</dbReference>
<comment type="function">
    <text evidence="7">Component of the ESCRT-II complex (endosomal sorting complex required for transport II), which is required for multivesicular body (MVB) formation and sorting of endosomal cargo proteins into MVBs.</text>
</comment>
<dbReference type="GeneID" id="4838658"/>
<comment type="subcellular location">
    <subcellularLocation>
        <location evidence="7">Cytoplasm</location>
    </subcellularLocation>
    <subcellularLocation>
        <location evidence="7">Endosome</location>
    </subcellularLocation>
</comment>
<dbReference type="PANTHER" id="PTHR13128:SF12">
    <property type="entry name" value="VACUOLAR PROTEIN-SORTING-ASSOCIATED PROTEIN 36"/>
    <property type="match status" value="1"/>
</dbReference>
<dbReference type="GO" id="GO:0000814">
    <property type="term" value="C:ESCRT II complex"/>
    <property type="evidence" value="ECO:0007669"/>
    <property type="project" value="UniProtKB-UniRule"/>
</dbReference>
<dbReference type="InterPro" id="IPR037855">
    <property type="entry name" value="Vps36"/>
</dbReference>
<dbReference type="PANTHER" id="PTHR13128">
    <property type="entry name" value="VACUOLAR PROTEIN-SORTING-ASSOCIATED PROTEIN 36"/>
    <property type="match status" value="1"/>
</dbReference>
<dbReference type="SUPFAM" id="SSF90209">
    <property type="entry name" value="Ran binding protein zinc finger-like"/>
    <property type="match status" value="2"/>
</dbReference>
<dbReference type="InterPro" id="IPR040608">
    <property type="entry name" value="Snf8/Vps36"/>
</dbReference>
<feature type="non-terminal residue" evidence="9">
    <location>
        <position position="569"/>
    </location>
</feature>
<dbReference type="SMART" id="SM00547">
    <property type="entry name" value="ZnF_RBZ"/>
    <property type="match status" value="1"/>
</dbReference>
<dbReference type="GO" id="GO:0008270">
    <property type="term" value="F:zinc ion binding"/>
    <property type="evidence" value="ECO:0007669"/>
    <property type="project" value="UniProtKB-KW"/>
</dbReference>
<evidence type="ECO:0000256" key="5">
    <source>
        <dbReference type="ARBA" id="ARBA00022833"/>
    </source>
</evidence>
<dbReference type="InterPro" id="IPR036443">
    <property type="entry name" value="Znf_RanBP2_sf"/>
</dbReference>
<dbReference type="KEGG" id="pic:PICST_58550"/>
<dbReference type="InterPro" id="IPR031558">
    <property type="entry name" value="Vps36-NZF-N"/>
</dbReference>
<evidence type="ECO:0000256" key="6">
    <source>
        <dbReference type="ARBA" id="ARBA00022927"/>
    </source>
</evidence>
<keyword evidence="2 7" id="KW-0813">Transport</keyword>
<dbReference type="InterPro" id="IPR011993">
    <property type="entry name" value="PH-like_dom_sf"/>
</dbReference>
<reference evidence="9 10" key="1">
    <citation type="journal article" date="2007" name="Nat. Biotechnol.">
        <title>Genome sequence of the lignocellulose-bioconverting and xylose-fermenting yeast Pichia stipitis.</title>
        <authorList>
            <person name="Jeffries T.W."/>
            <person name="Grigoriev I.V."/>
            <person name="Grimwood J."/>
            <person name="Laplaza J.M."/>
            <person name="Aerts A."/>
            <person name="Salamov A."/>
            <person name="Schmutz J."/>
            <person name="Lindquist E."/>
            <person name="Dehal P."/>
            <person name="Shapiro H."/>
            <person name="Jin Y.S."/>
            <person name="Passoth V."/>
            <person name="Richardson P.M."/>
        </authorList>
    </citation>
    <scope>NUCLEOTIDE SEQUENCE [LARGE SCALE GENOMIC DNA]</scope>
    <source>
        <strain evidence="10">ATCC 58785 / CBS 6054 / NBRC 10063 / NRRL Y-11545</strain>
    </source>
</reference>
<dbReference type="HOGENOM" id="CLU_015433_2_0_1"/>
<dbReference type="OMA" id="RVCYVDH"/>
<dbReference type="InterPro" id="IPR036390">
    <property type="entry name" value="WH_DNA-bd_sf"/>
</dbReference>
<dbReference type="EMBL" id="CP000498">
    <property type="protein sequence ID" value="ABN66562.2"/>
    <property type="molecule type" value="Genomic_DNA"/>
</dbReference>
<evidence type="ECO:0000256" key="7">
    <source>
        <dbReference type="RuleBase" id="RU367095"/>
    </source>
</evidence>
<dbReference type="Gene3D" id="1.10.10.10">
    <property type="entry name" value="Winged helix-like DNA-binding domain superfamily/Winged helix DNA-binding domain"/>
    <property type="match status" value="2"/>
</dbReference>
<dbReference type="GO" id="GO:0032266">
    <property type="term" value="F:phosphatidylinositol-3-phosphate binding"/>
    <property type="evidence" value="ECO:0007669"/>
    <property type="project" value="UniProtKB-UniRule"/>
</dbReference>
<dbReference type="OrthoDB" id="271448at2759"/>
<keyword evidence="5" id="KW-0862">Zinc</keyword>
<dbReference type="Pfam" id="PF11605">
    <property type="entry name" value="Vps36_ESCRT-II"/>
    <property type="match status" value="1"/>
</dbReference>
<name>A3LUC0_PICST</name>
<dbReference type="eggNOG" id="KOG2760">
    <property type="taxonomic scope" value="Eukaryota"/>
</dbReference>
<dbReference type="SUPFAM" id="SSF46785">
    <property type="entry name" value="Winged helix' DNA-binding domain"/>
    <property type="match status" value="1"/>
</dbReference>
<dbReference type="FunCoup" id="A3LUC0">
    <property type="interactions" value="86"/>
</dbReference>
<evidence type="ECO:0000256" key="2">
    <source>
        <dbReference type="ARBA" id="ARBA00022448"/>
    </source>
</evidence>
<keyword evidence="6 7" id="KW-0653">Protein transport</keyword>
<dbReference type="AlphaFoldDB" id="A3LUC0"/>
<evidence type="ECO:0000256" key="1">
    <source>
        <dbReference type="ARBA" id="ARBA00009697"/>
    </source>
</evidence>
<dbReference type="GO" id="GO:0031902">
    <property type="term" value="C:late endosome membrane"/>
    <property type="evidence" value="ECO:0007669"/>
    <property type="project" value="UniProtKB-UniRule"/>
</dbReference>
<evidence type="ECO:0000313" key="10">
    <source>
        <dbReference type="Proteomes" id="UP000002258"/>
    </source>
</evidence>
<evidence type="ECO:0000256" key="3">
    <source>
        <dbReference type="ARBA" id="ARBA00022723"/>
    </source>
</evidence>
<dbReference type="InterPro" id="IPR001876">
    <property type="entry name" value="Znf_RanBP2"/>
</dbReference>
<dbReference type="Pfam" id="PF16988">
    <property type="entry name" value="Vps36-NZF-N"/>
    <property type="match status" value="1"/>
</dbReference>
<dbReference type="Pfam" id="PF04157">
    <property type="entry name" value="EAP30"/>
    <property type="match status" value="1"/>
</dbReference>
<keyword evidence="7" id="KW-0963">Cytoplasm</keyword>
<keyword evidence="7" id="KW-0967">Endosome</keyword>
<keyword evidence="4" id="KW-0863">Zinc-finger</keyword>
<dbReference type="GO" id="GO:0043130">
    <property type="term" value="F:ubiquitin binding"/>
    <property type="evidence" value="ECO:0007669"/>
    <property type="project" value="UniProtKB-UniRule"/>
</dbReference>
<evidence type="ECO:0000256" key="4">
    <source>
        <dbReference type="ARBA" id="ARBA00022771"/>
    </source>
</evidence>
<dbReference type="InterPro" id="IPR036388">
    <property type="entry name" value="WH-like_DNA-bd_sf"/>
</dbReference>
<dbReference type="InterPro" id="IPR021648">
    <property type="entry name" value="GLUE_dom"/>
</dbReference>
<dbReference type="GO" id="GO:0043328">
    <property type="term" value="P:protein transport to vacuole involved in ubiquitin-dependent protein catabolic process via the multivesicular body sorting pathway"/>
    <property type="evidence" value="ECO:0007669"/>
    <property type="project" value="UniProtKB-UniRule"/>
</dbReference>
<dbReference type="Proteomes" id="UP000002258">
    <property type="component" value="Chromosome 4"/>
</dbReference>
<dbReference type="PROSITE" id="PS51495">
    <property type="entry name" value="GLUE"/>
    <property type="match status" value="1"/>
</dbReference>
<organism evidence="9 10">
    <name type="scientific">Scheffersomyces stipitis (strain ATCC 58785 / CBS 6054 / NBRC 10063 / NRRL Y-11545)</name>
    <name type="common">Yeast</name>
    <name type="synonym">Pichia stipitis</name>
    <dbReference type="NCBI Taxonomy" id="322104"/>
    <lineage>
        <taxon>Eukaryota</taxon>
        <taxon>Fungi</taxon>
        <taxon>Dikarya</taxon>
        <taxon>Ascomycota</taxon>
        <taxon>Saccharomycotina</taxon>
        <taxon>Pichiomycetes</taxon>
        <taxon>Debaryomycetaceae</taxon>
        <taxon>Scheffersomyces</taxon>
    </lineage>
</organism>
<comment type="similarity">
    <text evidence="1 7">Belongs to the VPS36 family.</text>
</comment>
<dbReference type="RefSeq" id="XP_001384591.2">
    <property type="nucleotide sequence ID" value="XM_001384554.1"/>
</dbReference>
<evidence type="ECO:0000313" key="9">
    <source>
        <dbReference type="EMBL" id="ABN66562.2"/>
    </source>
</evidence>
<protein>
    <recommendedName>
        <fullName evidence="7">Vacuolar protein-sorting-associated protein 36</fullName>
    </recommendedName>
    <alternativeName>
        <fullName evidence="7">ESCRT-II complex subunit VPS36</fullName>
    </alternativeName>
</protein>
<evidence type="ECO:0000259" key="8">
    <source>
        <dbReference type="PROSITE" id="PS51495"/>
    </source>
</evidence>
<proteinExistence type="inferred from homology"/>
<keyword evidence="3" id="KW-0479">Metal-binding</keyword>
<dbReference type="SUPFAM" id="SSF50729">
    <property type="entry name" value="PH domain-like"/>
    <property type="match status" value="1"/>
</dbReference>
<accession>A3LUC0</accession>
<comment type="subunit">
    <text evidence="7">Component of the endosomal sorting complex required for transport II (ESCRT-II).</text>
</comment>
<sequence>MSWLHVWKPILVNRSNRPILQDGEDFLCTKDYVGLYQGKSKILARQKGIVYLTNKRIIYFDSNVTSNSVAIELAYISHCEVIEKFFRSSPKIKAYLKTSGKGKETESSLEEQPKEPKQITWICKICSYSNTISSDFDLDNELPKCVSCGIRPNRVYITKIIEEGTLDSAIAADTSAERTDSLASQSNRRDDQCPQCTFINHPSMKYCELCGTELKSVVPKGLQLKISESLSNLSQGETNSENPLGLKLDTPETYTDSRPYIKISFRNGGESEFGSRLTSALENLKWEALKNRGAINQNATKLQQPKLPPPAIRKAAGIHGLVQLGEQQRKQNEIILSTSLVDLENLMFKSQDLIKLSNSFTKFIIDKKHPRFSLPASTKLVPPLDIKKASSLYHNELSRHISEYSVNYELTRAASMITSQELFANYNRYLVLTQGFGADLVTPQDFNKAIEKFEDLKLPIRMKHYEKSGLVVLAPRSKTGTYEENILACLRENENNFKYNKLRNQNLGLMDEFLNDEYRYFQGNNISEISDKFGWSYNITIEEIEKCIENGTVVIDQSVSGTFYFINKF</sequence>
<keyword evidence="10" id="KW-1185">Reference proteome</keyword>
<dbReference type="InParanoid" id="A3LUC0"/>
<dbReference type="Gene3D" id="2.30.29.30">
    <property type="entry name" value="Pleckstrin-homology domain (PH domain)/Phosphotyrosine-binding domain (PTB)"/>
    <property type="match status" value="1"/>
</dbReference>
<gene>
    <name evidence="9" type="ORF">PICST_58550</name>
</gene>
<feature type="domain" description="GLUE N-terminal" evidence="8">
    <location>
        <begin position="10"/>
        <end position="293"/>
    </location>
</feature>